<keyword evidence="4" id="KW-0109">Calcium transport</keyword>
<dbReference type="GO" id="GO:0051560">
    <property type="term" value="P:mitochondrial calcium ion homeostasis"/>
    <property type="evidence" value="ECO:0007669"/>
    <property type="project" value="InterPro"/>
</dbReference>
<evidence type="ECO:0000256" key="3">
    <source>
        <dbReference type="ARBA" id="ARBA00022448"/>
    </source>
</evidence>
<keyword evidence="9 15" id="KW-1133">Transmembrane helix</keyword>
<keyword evidence="3" id="KW-0813">Transport</keyword>
<dbReference type="GO" id="GO:0036444">
    <property type="term" value="P:calcium import into the mitochondrion"/>
    <property type="evidence" value="ECO:0007669"/>
    <property type="project" value="TreeGrafter"/>
</dbReference>
<evidence type="ECO:0000256" key="5">
    <source>
        <dbReference type="ARBA" id="ARBA00022673"/>
    </source>
</evidence>
<feature type="transmembrane region" description="Helical" evidence="15">
    <location>
        <begin position="197"/>
        <end position="221"/>
    </location>
</feature>
<evidence type="ECO:0000256" key="14">
    <source>
        <dbReference type="ARBA" id="ARBA00036634"/>
    </source>
</evidence>
<dbReference type="GO" id="GO:0005262">
    <property type="term" value="F:calcium channel activity"/>
    <property type="evidence" value="ECO:0007669"/>
    <property type="project" value="UniProtKB-KW"/>
</dbReference>
<organism evidence="17 18">
    <name type="scientific">Euplotes crassus</name>
    <dbReference type="NCBI Taxonomy" id="5936"/>
    <lineage>
        <taxon>Eukaryota</taxon>
        <taxon>Sar</taxon>
        <taxon>Alveolata</taxon>
        <taxon>Ciliophora</taxon>
        <taxon>Intramacronucleata</taxon>
        <taxon>Spirotrichea</taxon>
        <taxon>Hypotrichia</taxon>
        <taxon>Euplotida</taxon>
        <taxon>Euplotidae</taxon>
        <taxon>Moneuplotes</taxon>
    </lineage>
</organism>
<evidence type="ECO:0000256" key="4">
    <source>
        <dbReference type="ARBA" id="ARBA00022568"/>
    </source>
</evidence>
<dbReference type="GO" id="GO:1990246">
    <property type="term" value="C:uniplex complex"/>
    <property type="evidence" value="ECO:0007669"/>
    <property type="project" value="TreeGrafter"/>
</dbReference>
<name>A0AAD1XMK5_EUPCR</name>
<accession>A0AAD1XMK5</accession>
<dbReference type="Proteomes" id="UP001295684">
    <property type="component" value="Unassembled WGS sequence"/>
</dbReference>
<evidence type="ECO:0000256" key="9">
    <source>
        <dbReference type="ARBA" id="ARBA00022989"/>
    </source>
</evidence>
<keyword evidence="8" id="KW-0106">Calcium</keyword>
<evidence type="ECO:0000256" key="11">
    <source>
        <dbReference type="ARBA" id="ARBA00023128"/>
    </source>
</evidence>
<evidence type="ECO:0000256" key="8">
    <source>
        <dbReference type="ARBA" id="ARBA00022837"/>
    </source>
</evidence>
<dbReference type="Pfam" id="PF04678">
    <property type="entry name" value="MCU"/>
    <property type="match status" value="1"/>
</dbReference>
<evidence type="ECO:0000256" key="2">
    <source>
        <dbReference type="ARBA" id="ARBA00005653"/>
    </source>
</evidence>
<keyword evidence="10" id="KW-0406">Ion transport</keyword>
<gene>
    <name evidence="17" type="ORF">ECRASSUSDP1_LOCUS16784</name>
</gene>
<dbReference type="PANTHER" id="PTHR13462">
    <property type="entry name" value="CALCIUM UNIPORTER PROTEIN, MITOCHONDRIAL"/>
    <property type="match status" value="1"/>
</dbReference>
<keyword evidence="7" id="KW-0999">Mitochondrion inner membrane</keyword>
<evidence type="ECO:0000256" key="10">
    <source>
        <dbReference type="ARBA" id="ARBA00023065"/>
    </source>
</evidence>
<keyword evidence="13" id="KW-0407">Ion channel</keyword>
<comment type="subcellular location">
    <subcellularLocation>
        <location evidence="1">Mitochondrion inner membrane</location>
        <topology evidence="1">Multi-pass membrane protein</topology>
    </subcellularLocation>
</comment>
<protein>
    <recommendedName>
        <fullName evidence="16">Calcium uniporter protein C-terminal domain-containing protein</fullName>
    </recommendedName>
</protein>
<keyword evidence="5" id="KW-0107">Calcium channel</keyword>
<evidence type="ECO:0000256" key="15">
    <source>
        <dbReference type="SAM" id="Phobius"/>
    </source>
</evidence>
<dbReference type="PANTHER" id="PTHR13462:SF10">
    <property type="entry name" value="CALCIUM UNIPORTER PROTEIN, MITOCHONDRIAL"/>
    <property type="match status" value="1"/>
</dbReference>
<evidence type="ECO:0000259" key="16">
    <source>
        <dbReference type="Pfam" id="PF04678"/>
    </source>
</evidence>
<feature type="transmembrane region" description="Helical" evidence="15">
    <location>
        <begin position="227"/>
        <end position="244"/>
    </location>
</feature>
<feature type="domain" description="Calcium uniporter protein C-terminal" evidence="16">
    <location>
        <begin position="131"/>
        <end position="277"/>
    </location>
</feature>
<dbReference type="EMBL" id="CAMPGE010016901">
    <property type="protein sequence ID" value="CAI2375422.1"/>
    <property type="molecule type" value="Genomic_DNA"/>
</dbReference>
<comment type="caution">
    <text evidence="17">The sequence shown here is derived from an EMBL/GenBank/DDBJ whole genome shotgun (WGS) entry which is preliminary data.</text>
</comment>
<evidence type="ECO:0000256" key="7">
    <source>
        <dbReference type="ARBA" id="ARBA00022792"/>
    </source>
</evidence>
<dbReference type="AlphaFoldDB" id="A0AAD1XMK5"/>
<dbReference type="InterPro" id="IPR006769">
    <property type="entry name" value="MCU_C"/>
</dbReference>
<keyword evidence="12 15" id="KW-0472">Membrane</keyword>
<sequence length="297" mass="34567">MWSRFIVKRHSKRLFSTFSKIQGNSIRLSNTHPTRMKVPIGGGQTIDASVEDGLKQVKVLSDDNEDINELLKKRFDISVEGEVYHVHPDISTMVTLKNKEKIDEILGDNQYTGVRRVLVSMFLDHLLTDLPDKELSKLDIKLAIDKAKKTYNSEKKDEMLANIREELLKIDEELHETYYPMKKKCESRAASFASKMIMFGVTMAAGQVGGFAYLIYGVYGWDDIEPVTYLVGAFYTWISMVFWFRYKEDWEWSSAYGAFYQRKLARLLKSKSYNEERVKFLENYRSTLKRQLALLQS</sequence>
<evidence type="ECO:0000313" key="18">
    <source>
        <dbReference type="Proteomes" id="UP001295684"/>
    </source>
</evidence>
<evidence type="ECO:0000256" key="13">
    <source>
        <dbReference type="ARBA" id="ARBA00023303"/>
    </source>
</evidence>
<proteinExistence type="inferred from homology"/>
<evidence type="ECO:0000256" key="1">
    <source>
        <dbReference type="ARBA" id="ARBA00004448"/>
    </source>
</evidence>
<dbReference type="GO" id="GO:0015292">
    <property type="term" value="F:uniporter activity"/>
    <property type="evidence" value="ECO:0007669"/>
    <property type="project" value="TreeGrafter"/>
</dbReference>
<evidence type="ECO:0000256" key="6">
    <source>
        <dbReference type="ARBA" id="ARBA00022692"/>
    </source>
</evidence>
<evidence type="ECO:0000256" key="12">
    <source>
        <dbReference type="ARBA" id="ARBA00023136"/>
    </source>
</evidence>
<comment type="similarity">
    <text evidence="2">Belongs to the MCU (TC 1.A.77) family.</text>
</comment>
<keyword evidence="6 15" id="KW-0812">Transmembrane</keyword>
<reference evidence="17" key="1">
    <citation type="submission" date="2023-07" db="EMBL/GenBank/DDBJ databases">
        <authorList>
            <consortium name="AG Swart"/>
            <person name="Singh M."/>
            <person name="Singh A."/>
            <person name="Seah K."/>
            <person name="Emmerich C."/>
        </authorList>
    </citation>
    <scope>NUCLEOTIDE SEQUENCE</scope>
    <source>
        <strain evidence="17">DP1</strain>
    </source>
</reference>
<keyword evidence="11" id="KW-0496">Mitochondrion</keyword>
<evidence type="ECO:0000313" key="17">
    <source>
        <dbReference type="EMBL" id="CAI2375422.1"/>
    </source>
</evidence>
<comment type="catalytic activity">
    <reaction evidence="14">
        <text>Ca(2+)(in) = Ca(2+)(out)</text>
        <dbReference type="Rhea" id="RHEA:29671"/>
        <dbReference type="ChEBI" id="CHEBI:29108"/>
    </reaction>
</comment>
<dbReference type="InterPro" id="IPR039055">
    <property type="entry name" value="MCU_fam"/>
</dbReference>
<keyword evidence="18" id="KW-1185">Reference proteome</keyword>